<protein>
    <recommendedName>
        <fullName evidence="4">Protease PrsW</fullName>
    </recommendedName>
</protein>
<dbReference type="InterPro" id="IPR026898">
    <property type="entry name" value="PrsW"/>
</dbReference>
<feature type="transmembrane region" description="Helical" evidence="1">
    <location>
        <begin position="149"/>
        <end position="171"/>
    </location>
</feature>
<dbReference type="Proteomes" id="UP000230833">
    <property type="component" value="Unassembled WGS sequence"/>
</dbReference>
<dbReference type="AlphaFoldDB" id="A0A2H0RM92"/>
<feature type="transmembrane region" description="Helical" evidence="1">
    <location>
        <begin position="43"/>
        <end position="59"/>
    </location>
</feature>
<keyword evidence="1" id="KW-0812">Transmembrane</keyword>
<evidence type="ECO:0000313" key="2">
    <source>
        <dbReference type="EMBL" id="PIR47104.1"/>
    </source>
</evidence>
<keyword evidence="1" id="KW-0472">Membrane</keyword>
<evidence type="ECO:0008006" key="4">
    <source>
        <dbReference type="Google" id="ProtNLM"/>
    </source>
</evidence>
<dbReference type="EMBL" id="PCYL01000006">
    <property type="protein sequence ID" value="PIR47104.1"/>
    <property type="molecule type" value="Genomic_DNA"/>
</dbReference>
<organism evidence="2 3">
    <name type="scientific">Candidatus Vogelbacteria bacterium CG10_big_fil_rev_8_21_14_0_10_45_14</name>
    <dbReference type="NCBI Taxonomy" id="1975042"/>
    <lineage>
        <taxon>Bacteria</taxon>
        <taxon>Candidatus Vogeliibacteriota</taxon>
    </lineage>
</organism>
<sequence length="241" mass="26263">MAFTQGVEPTIVFFALLGGVFPALLWLFFWLREDKLHPEPRSVLVASFFAGVAVVLLALPAEQKIATIFSAGTFITILLWAATEEVLKFFGACATGMISKAYDEPIDAIVYMITVAIGFATFENTLFILRDLIQNGTDIGILTASMRAIGATLLHVAASAIVGGCIALAYYRHVFVKILTGIVGLILATLLHTLFNQIIIKSNGELTLYVFAGLWVIIVGIILFFEYAKQIKPRTSLPIGF</sequence>
<comment type="caution">
    <text evidence="2">The sequence shown here is derived from an EMBL/GenBank/DDBJ whole genome shotgun (WGS) entry which is preliminary data.</text>
</comment>
<evidence type="ECO:0000256" key="1">
    <source>
        <dbReference type="SAM" id="Phobius"/>
    </source>
</evidence>
<dbReference type="PANTHER" id="PTHR36844">
    <property type="entry name" value="PROTEASE PRSW"/>
    <property type="match status" value="1"/>
</dbReference>
<proteinExistence type="predicted"/>
<dbReference type="GO" id="GO:0008233">
    <property type="term" value="F:peptidase activity"/>
    <property type="evidence" value="ECO:0007669"/>
    <property type="project" value="InterPro"/>
</dbReference>
<dbReference type="Pfam" id="PF13367">
    <property type="entry name" value="PrsW-protease"/>
    <property type="match status" value="1"/>
</dbReference>
<evidence type="ECO:0000313" key="3">
    <source>
        <dbReference type="Proteomes" id="UP000230833"/>
    </source>
</evidence>
<keyword evidence="1" id="KW-1133">Transmembrane helix</keyword>
<feature type="transmembrane region" description="Helical" evidence="1">
    <location>
        <begin position="178"/>
        <end position="200"/>
    </location>
</feature>
<feature type="transmembrane region" description="Helical" evidence="1">
    <location>
        <begin position="12"/>
        <end position="31"/>
    </location>
</feature>
<gene>
    <name evidence="2" type="ORF">COV07_00735</name>
</gene>
<feature type="transmembrane region" description="Helical" evidence="1">
    <location>
        <begin position="108"/>
        <end position="129"/>
    </location>
</feature>
<reference evidence="2 3" key="1">
    <citation type="submission" date="2017-09" db="EMBL/GenBank/DDBJ databases">
        <title>Depth-based differentiation of microbial function through sediment-hosted aquifers and enrichment of novel symbionts in the deep terrestrial subsurface.</title>
        <authorList>
            <person name="Probst A.J."/>
            <person name="Ladd B."/>
            <person name="Jarett J.K."/>
            <person name="Geller-Mcgrath D.E."/>
            <person name="Sieber C.M."/>
            <person name="Emerson J.B."/>
            <person name="Anantharaman K."/>
            <person name="Thomas B.C."/>
            <person name="Malmstrom R."/>
            <person name="Stieglmeier M."/>
            <person name="Klingl A."/>
            <person name="Woyke T."/>
            <person name="Ryan C.M."/>
            <person name="Banfield J.F."/>
        </authorList>
    </citation>
    <scope>NUCLEOTIDE SEQUENCE [LARGE SCALE GENOMIC DNA]</scope>
    <source>
        <strain evidence="2">CG10_big_fil_rev_8_21_14_0_10_45_14</strain>
    </source>
</reference>
<dbReference type="PANTHER" id="PTHR36844:SF1">
    <property type="entry name" value="PROTEASE PRSW"/>
    <property type="match status" value="1"/>
</dbReference>
<name>A0A2H0RM92_9BACT</name>
<feature type="transmembrane region" description="Helical" evidence="1">
    <location>
        <begin position="65"/>
        <end position="87"/>
    </location>
</feature>
<feature type="transmembrane region" description="Helical" evidence="1">
    <location>
        <begin position="206"/>
        <end position="225"/>
    </location>
</feature>
<accession>A0A2H0RM92</accession>